<keyword evidence="9 11" id="KW-0472">Membrane</keyword>
<dbReference type="Gene3D" id="3.30.1150.10">
    <property type="match status" value="1"/>
</dbReference>
<comment type="similarity">
    <text evidence="2">Belongs to the TonB family.</text>
</comment>
<keyword evidence="13" id="KW-0675">Receptor</keyword>
<evidence type="ECO:0000256" key="7">
    <source>
        <dbReference type="ARBA" id="ARBA00022927"/>
    </source>
</evidence>
<dbReference type="PROSITE" id="PS52015">
    <property type="entry name" value="TONB_CTD"/>
    <property type="match status" value="1"/>
</dbReference>
<feature type="domain" description="TonB C-terminal" evidence="12">
    <location>
        <begin position="142"/>
        <end position="233"/>
    </location>
</feature>
<name>R6X8K1_9FIRM</name>
<gene>
    <name evidence="13" type="ORF">BN587_01169</name>
</gene>
<dbReference type="SUPFAM" id="SSF74653">
    <property type="entry name" value="TolA/TonB C-terminal domain"/>
    <property type="match status" value="1"/>
</dbReference>
<dbReference type="InterPro" id="IPR006260">
    <property type="entry name" value="TonB/TolA_C"/>
</dbReference>
<keyword evidence="7" id="KW-0653">Protein transport</keyword>
<dbReference type="Proteomes" id="UP000014937">
    <property type="component" value="Unassembled WGS sequence"/>
</dbReference>
<keyword evidence="6 11" id="KW-0812">Transmembrane</keyword>
<dbReference type="PANTHER" id="PTHR33446">
    <property type="entry name" value="PROTEIN TONB-RELATED"/>
    <property type="match status" value="1"/>
</dbReference>
<dbReference type="Pfam" id="PF03544">
    <property type="entry name" value="TonB_C"/>
    <property type="match status" value="1"/>
</dbReference>
<proteinExistence type="inferred from homology"/>
<dbReference type="NCBIfam" id="TIGR01352">
    <property type="entry name" value="tonB_Cterm"/>
    <property type="match status" value="1"/>
</dbReference>
<evidence type="ECO:0000256" key="11">
    <source>
        <dbReference type="SAM" id="Phobius"/>
    </source>
</evidence>
<sequence>MKDEQKRFGKGFAVALAVHLVLAAGLGIFGYRFVHTPPEILEVSLEGGGGGAEAQEEEIEQEEQQEEPIIQSLEDIIDQKLKPKPQKKIVKKKATAAPGPKAPAGNPAGNGTGTGTGSGTGSGNGSGNGNGSGSGSGEGRGVPVKPPRLLREVAPVYPASARNSGATGVVTVRILVGADGSVEDVTVVGSSGNGAMDNSVVTAVNKWRFSPAKDKYGQNARCRVTRAVSFNLR</sequence>
<feature type="compositionally biased region" description="Basic residues" evidence="10">
    <location>
        <begin position="82"/>
        <end position="94"/>
    </location>
</feature>
<comment type="caution">
    <text evidence="13">The sequence shown here is derived from an EMBL/GenBank/DDBJ whole genome shotgun (WGS) entry which is preliminary data.</text>
</comment>
<keyword evidence="5" id="KW-0997">Cell inner membrane</keyword>
<protein>
    <submittedName>
        <fullName evidence="13">TonB-dependent receptor</fullName>
    </submittedName>
</protein>
<dbReference type="InterPro" id="IPR037682">
    <property type="entry name" value="TonB_C"/>
</dbReference>
<feature type="transmembrane region" description="Helical" evidence="11">
    <location>
        <begin position="12"/>
        <end position="34"/>
    </location>
</feature>
<comment type="subcellular location">
    <subcellularLocation>
        <location evidence="1">Cell inner membrane</location>
        <topology evidence="1">Single-pass membrane protein</topology>
        <orientation evidence="1">Periplasmic side</orientation>
    </subcellularLocation>
</comment>
<evidence type="ECO:0000313" key="13">
    <source>
        <dbReference type="EMBL" id="CDD12666.1"/>
    </source>
</evidence>
<evidence type="ECO:0000256" key="3">
    <source>
        <dbReference type="ARBA" id="ARBA00022448"/>
    </source>
</evidence>
<dbReference type="GO" id="GO:0055085">
    <property type="term" value="P:transmembrane transport"/>
    <property type="evidence" value="ECO:0007669"/>
    <property type="project" value="InterPro"/>
</dbReference>
<dbReference type="InterPro" id="IPR051045">
    <property type="entry name" value="TonB-dependent_transducer"/>
</dbReference>
<dbReference type="GO" id="GO:0098797">
    <property type="term" value="C:plasma membrane protein complex"/>
    <property type="evidence" value="ECO:0007669"/>
    <property type="project" value="TreeGrafter"/>
</dbReference>
<feature type="compositionally biased region" description="Acidic residues" evidence="10">
    <location>
        <begin position="54"/>
        <end position="66"/>
    </location>
</feature>
<dbReference type="PRINTS" id="PR01374">
    <property type="entry name" value="TONBPROTEIN"/>
</dbReference>
<evidence type="ECO:0000256" key="9">
    <source>
        <dbReference type="ARBA" id="ARBA00023136"/>
    </source>
</evidence>
<dbReference type="PANTHER" id="PTHR33446:SF2">
    <property type="entry name" value="PROTEIN TONB"/>
    <property type="match status" value="1"/>
</dbReference>
<evidence type="ECO:0000256" key="8">
    <source>
        <dbReference type="ARBA" id="ARBA00022989"/>
    </source>
</evidence>
<evidence type="ECO:0000256" key="2">
    <source>
        <dbReference type="ARBA" id="ARBA00006555"/>
    </source>
</evidence>
<keyword evidence="8 11" id="KW-1133">Transmembrane helix</keyword>
<dbReference type="InterPro" id="IPR003538">
    <property type="entry name" value="TonB"/>
</dbReference>
<dbReference type="RefSeq" id="WP_021720230.1">
    <property type="nucleotide sequence ID" value="NZ_FR892794.1"/>
</dbReference>
<dbReference type="AlphaFoldDB" id="R6X8K1"/>
<feature type="region of interest" description="Disordered" evidence="10">
    <location>
        <begin position="81"/>
        <end position="145"/>
    </location>
</feature>
<feature type="compositionally biased region" description="Gly residues" evidence="10">
    <location>
        <begin position="108"/>
        <end position="140"/>
    </location>
</feature>
<feature type="compositionally biased region" description="Low complexity" evidence="10">
    <location>
        <begin position="95"/>
        <end position="107"/>
    </location>
</feature>
<evidence type="ECO:0000256" key="10">
    <source>
        <dbReference type="SAM" id="MobiDB-lite"/>
    </source>
</evidence>
<dbReference type="GO" id="GO:0015031">
    <property type="term" value="P:protein transport"/>
    <property type="evidence" value="ECO:0007669"/>
    <property type="project" value="UniProtKB-KW"/>
</dbReference>
<evidence type="ECO:0000256" key="4">
    <source>
        <dbReference type="ARBA" id="ARBA00022475"/>
    </source>
</evidence>
<dbReference type="HOGENOM" id="CLU_085681_0_0_9"/>
<organism evidence="13 14">
    <name type="scientific">Phascolarctobacterium succinatutens CAG:287</name>
    <dbReference type="NCBI Taxonomy" id="1263101"/>
    <lineage>
        <taxon>Bacteria</taxon>
        <taxon>Bacillati</taxon>
        <taxon>Bacillota</taxon>
        <taxon>Negativicutes</taxon>
        <taxon>Acidaminococcales</taxon>
        <taxon>Acidaminococcaceae</taxon>
        <taxon>Phascolarctobacterium</taxon>
    </lineage>
</organism>
<evidence type="ECO:0000256" key="6">
    <source>
        <dbReference type="ARBA" id="ARBA00022692"/>
    </source>
</evidence>
<dbReference type="GO" id="GO:0031992">
    <property type="term" value="F:energy transducer activity"/>
    <property type="evidence" value="ECO:0007669"/>
    <property type="project" value="InterPro"/>
</dbReference>
<dbReference type="GO" id="GO:0015891">
    <property type="term" value="P:siderophore transport"/>
    <property type="evidence" value="ECO:0007669"/>
    <property type="project" value="InterPro"/>
</dbReference>
<keyword evidence="3" id="KW-0813">Transport</keyword>
<dbReference type="EMBL" id="CBGL010000132">
    <property type="protein sequence ID" value="CDD12666.1"/>
    <property type="molecule type" value="Genomic_DNA"/>
</dbReference>
<evidence type="ECO:0000313" key="14">
    <source>
        <dbReference type="Proteomes" id="UP000014937"/>
    </source>
</evidence>
<accession>R6X8K1</accession>
<reference evidence="13" key="1">
    <citation type="submission" date="2012-11" db="EMBL/GenBank/DDBJ databases">
        <title>Dependencies among metagenomic species, viruses, plasmids and units of genetic variation.</title>
        <authorList>
            <person name="Nielsen H.B."/>
            <person name="Almeida M."/>
            <person name="Juncker A.S."/>
            <person name="Rasmussen S."/>
            <person name="Li J."/>
            <person name="Sunagawa S."/>
            <person name="Plichta D."/>
            <person name="Gautier L."/>
            <person name="Le Chatelier E."/>
            <person name="Peletier E."/>
            <person name="Bonde I."/>
            <person name="Nielsen T."/>
            <person name="Manichanh C."/>
            <person name="Arumugam M."/>
            <person name="Batto J."/>
            <person name="Santos M.B.Q.D."/>
            <person name="Blom N."/>
            <person name="Borruel N."/>
            <person name="Burgdorf K.S."/>
            <person name="Boumezbeur F."/>
            <person name="Casellas F."/>
            <person name="Dore J."/>
            <person name="Guarner F."/>
            <person name="Hansen T."/>
            <person name="Hildebrand F."/>
            <person name="Kaas R.S."/>
            <person name="Kennedy S."/>
            <person name="Kristiansen K."/>
            <person name="Kultima J.R."/>
            <person name="Leonard P."/>
            <person name="Levenez F."/>
            <person name="Lund O."/>
            <person name="Moumen B."/>
            <person name="Le Paslier D."/>
            <person name="Pons N."/>
            <person name="Pedersen O."/>
            <person name="Prifti E."/>
            <person name="Qin J."/>
            <person name="Raes J."/>
            <person name="Tap J."/>
            <person name="Tims S."/>
            <person name="Ussery D.W."/>
            <person name="Yamada T."/>
            <person name="MetaHit consortium"/>
            <person name="Renault P."/>
            <person name="Sicheritz-Ponten T."/>
            <person name="Bork P."/>
            <person name="Wang J."/>
            <person name="Brunak S."/>
            <person name="Ehrlich S.D."/>
        </authorList>
    </citation>
    <scope>NUCLEOTIDE SEQUENCE [LARGE SCALE GENOMIC DNA]</scope>
</reference>
<feature type="region of interest" description="Disordered" evidence="10">
    <location>
        <begin position="44"/>
        <end position="67"/>
    </location>
</feature>
<dbReference type="GO" id="GO:0030288">
    <property type="term" value="C:outer membrane-bounded periplasmic space"/>
    <property type="evidence" value="ECO:0007669"/>
    <property type="project" value="InterPro"/>
</dbReference>
<keyword evidence="4" id="KW-1003">Cell membrane</keyword>
<evidence type="ECO:0000256" key="1">
    <source>
        <dbReference type="ARBA" id="ARBA00004383"/>
    </source>
</evidence>
<evidence type="ECO:0000256" key="5">
    <source>
        <dbReference type="ARBA" id="ARBA00022519"/>
    </source>
</evidence>
<evidence type="ECO:0000259" key="12">
    <source>
        <dbReference type="PROSITE" id="PS52015"/>
    </source>
</evidence>